<reference evidence="1 2" key="1">
    <citation type="submission" date="2020-10" db="EMBL/GenBank/DDBJ databases">
        <title>Genome sequencing of Massilia sp. LPB0304.</title>
        <authorList>
            <person name="Kim J."/>
        </authorList>
    </citation>
    <scope>NUCLEOTIDE SEQUENCE [LARGE SCALE GENOMIC DNA]</scope>
    <source>
        <strain evidence="1 2">LPB0304</strain>
    </source>
</reference>
<accession>A0A7L9U3D6</accession>
<dbReference type="AlphaFoldDB" id="A0A7L9U3D6"/>
<dbReference type="EMBL" id="CP062941">
    <property type="protein sequence ID" value="QOL48536.1"/>
    <property type="molecule type" value="Genomic_DNA"/>
</dbReference>
<gene>
    <name evidence="1" type="ORF">LPB04_16415</name>
</gene>
<sequence>MMDAARDGLVLRRPAGFHASLDRVHPSHSTLLEAPAALRAEVDRDRLPGISSIWDLFAKTRRVVYRRDNY</sequence>
<dbReference type="Proteomes" id="UP000593875">
    <property type="component" value="Chromosome"/>
</dbReference>
<dbReference type="KEGG" id="mlir:LPB04_16415"/>
<keyword evidence="2" id="KW-1185">Reference proteome</keyword>
<evidence type="ECO:0000313" key="2">
    <source>
        <dbReference type="Proteomes" id="UP000593875"/>
    </source>
</evidence>
<evidence type="ECO:0000313" key="1">
    <source>
        <dbReference type="EMBL" id="QOL48536.1"/>
    </source>
</evidence>
<name>A0A7L9U3D6_9BURK</name>
<proteinExistence type="predicted"/>
<organism evidence="1 2">
    <name type="scientific">Massilia litorea</name>
    <dbReference type="NCBI Taxonomy" id="2769491"/>
    <lineage>
        <taxon>Bacteria</taxon>
        <taxon>Pseudomonadati</taxon>
        <taxon>Pseudomonadota</taxon>
        <taxon>Betaproteobacteria</taxon>
        <taxon>Burkholderiales</taxon>
        <taxon>Oxalobacteraceae</taxon>
        <taxon>Telluria group</taxon>
        <taxon>Massilia</taxon>
    </lineage>
</organism>
<dbReference type="RefSeq" id="WP_193685579.1">
    <property type="nucleotide sequence ID" value="NZ_CP062941.1"/>
</dbReference>
<protein>
    <submittedName>
        <fullName evidence="1">Uncharacterized protein</fullName>
    </submittedName>
</protein>